<comment type="similarity">
    <text evidence="2 5">Belongs to the RRF family.</text>
</comment>
<dbReference type="AlphaFoldDB" id="A0AAW9HHB1"/>
<dbReference type="FunFam" id="3.30.1360.40:FF:000001">
    <property type="entry name" value="Ribosome-recycling factor"/>
    <property type="match status" value="1"/>
</dbReference>
<comment type="function">
    <text evidence="5">Responsible for the release of ribosomes from messenger RNA at the termination of protein biosynthesis. May increase the efficiency of translation by recycling ribosomes from one round of translation to another.</text>
</comment>
<sequence length="185" mass="20753">MIEEALREAREKMGKTIEATSEEFSHIRSGRASAGMFNPILVDYYGTLTPLQQLATITIPEPRTVMITPFDPGAKQGIDKALRESDLGVNPSDDGNVLRVNLPALTEERRKDYVKLARTRAEDGRVSIRAVRRKAKDTLEAIQKDGEAGEDEVKRAEDELEKLTKSFVEQIDKLLEGKEKDLLEI</sequence>
<evidence type="ECO:0000256" key="5">
    <source>
        <dbReference type="HAMAP-Rule" id="MF_00040"/>
    </source>
</evidence>
<keyword evidence="10" id="KW-1185">Reference proteome</keyword>
<evidence type="ECO:0000256" key="1">
    <source>
        <dbReference type="ARBA" id="ARBA00004496"/>
    </source>
</evidence>
<dbReference type="Gene3D" id="1.10.132.20">
    <property type="entry name" value="Ribosome-recycling factor"/>
    <property type="match status" value="1"/>
</dbReference>
<dbReference type="SUPFAM" id="SSF55194">
    <property type="entry name" value="Ribosome recycling factor, RRF"/>
    <property type="match status" value="1"/>
</dbReference>
<feature type="coiled-coil region" evidence="6">
    <location>
        <begin position="139"/>
        <end position="173"/>
    </location>
</feature>
<dbReference type="RefSeq" id="WP_026428541.1">
    <property type="nucleotide sequence ID" value="NZ_CAUPFC010000001.1"/>
</dbReference>
<keyword evidence="3 5" id="KW-0963">Cytoplasm</keyword>
<dbReference type="Proteomes" id="UP001288320">
    <property type="component" value="Unassembled WGS sequence"/>
</dbReference>
<evidence type="ECO:0000313" key="9">
    <source>
        <dbReference type="EMBL" id="MDY5145638.1"/>
    </source>
</evidence>
<dbReference type="HAMAP" id="MF_00040">
    <property type="entry name" value="RRF"/>
    <property type="match status" value="1"/>
</dbReference>
<dbReference type="GO" id="GO:0043023">
    <property type="term" value="F:ribosomal large subunit binding"/>
    <property type="evidence" value="ECO:0007669"/>
    <property type="project" value="TreeGrafter"/>
</dbReference>
<dbReference type="Gene3D" id="3.30.1360.40">
    <property type="match status" value="1"/>
</dbReference>
<dbReference type="Pfam" id="PF01765">
    <property type="entry name" value="RRF"/>
    <property type="match status" value="1"/>
</dbReference>
<keyword evidence="6" id="KW-0175">Coiled coil</keyword>
<dbReference type="NCBIfam" id="TIGR00496">
    <property type="entry name" value="frr"/>
    <property type="match status" value="1"/>
</dbReference>
<gene>
    <name evidence="5 8" type="primary">frr</name>
    <name evidence="8" type="ORF">R6G74_00535</name>
    <name evidence="9" type="ORF">R6P33_01195</name>
</gene>
<dbReference type="Proteomes" id="UP001284901">
    <property type="component" value="Unassembled WGS sequence"/>
</dbReference>
<dbReference type="FunFam" id="1.10.132.20:FF:000001">
    <property type="entry name" value="Ribosome-recycling factor"/>
    <property type="match status" value="1"/>
</dbReference>
<evidence type="ECO:0000259" key="7">
    <source>
        <dbReference type="Pfam" id="PF01765"/>
    </source>
</evidence>
<evidence type="ECO:0000256" key="4">
    <source>
        <dbReference type="ARBA" id="ARBA00022917"/>
    </source>
</evidence>
<dbReference type="PANTHER" id="PTHR20982:SF3">
    <property type="entry name" value="MITOCHONDRIAL RIBOSOME RECYCLING FACTOR PSEUDO 1"/>
    <property type="match status" value="1"/>
</dbReference>
<name>A0AAW9HHB1_9ACTO</name>
<evidence type="ECO:0000256" key="6">
    <source>
        <dbReference type="SAM" id="Coils"/>
    </source>
</evidence>
<dbReference type="InterPro" id="IPR002661">
    <property type="entry name" value="Ribosome_recyc_fac"/>
</dbReference>
<dbReference type="InterPro" id="IPR023584">
    <property type="entry name" value="Ribosome_recyc_fac_dom"/>
</dbReference>
<comment type="subcellular location">
    <subcellularLocation>
        <location evidence="1 5">Cytoplasm</location>
    </subcellularLocation>
</comment>
<dbReference type="GO" id="GO:0006415">
    <property type="term" value="P:translational termination"/>
    <property type="evidence" value="ECO:0007669"/>
    <property type="project" value="UniProtKB-UniRule"/>
</dbReference>
<dbReference type="GO" id="GO:0005737">
    <property type="term" value="C:cytoplasm"/>
    <property type="evidence" value="ECO:0007669"/>
    <property type="project" value="UniProtKB-SubCell"/>
</dbReference>
<keyword evidence="4 5" id="KW-0648">Protein biosynthesis</keyword>
<evidence type="ECO:0000256" key="3">
    <source>
        <dbReference type="ARBA" id="ARBA00022490"/>
    </source>
</evidence>
<dbReference type="PANTHER" id="PTHR20982">
    <property type="entry name" value="RIBOSOME RECYCLING FACTOR"/>
    <property type="match status" value="1"/>
</dbReference>
<comment type="caution">
    <text evidence="8">The sequence shown here is derived from an EMBL/GenBank/DDBJ whole genome shotgun (WGS) entry which is preliminary data.</text>
</comment>
<dbReference type="InterPro" id="IPR036191">
    <property type="entry name" value="RRF_sf"/>
</dbReference>
<proteinExistence type="inferred from homology"/>
<dbReference type="EMBL" id="JAWNFV010000001">
    <property type="protein sequence ID" value="MDY5139806.1"/>
    <property type="molecule type" value="Genomic_DNA"/>
</dbReference>
<dbReference type="EMBL" id="JAWNFY010000002">
    <property type="protein sequence ID" value="MDY5145638.1"/>
    <property type="molecule type" value="Genomic_DNA"/>
</dbReference>
<feature type="domain" description="Ribosome recycling factor" evidence="7">
    <location>
        <begin position="21"/>
        <end position="183"/>
    </location>
</feature>
<dbReference type="GeneID" id="92813920"/>
<dbReference type="CDD" id="cd00520">
    <property type="entry name" value="RRF"/>
    <property type="match status" value="1"/>
</dbReference>
<accession>A0AAW9HHB1</accession>
<protein>
    <recommendedName>
        <fullName evidence="5">Ribosome-recycling factor</fullName>
        <shortName evidence="5">RRF</shortName>
    </recommendedName>
    <alternativeName>
        <fullName evidence="5">Ribosome-releasing factor</fullName>
    </alternativeName>
</protein>
<evidence type="ECO:0000256" key="2">
    <source>
        <dbReference type="ARBA" id="ARBA00005912"/>
    </source>
</evidence>
<reference evidence="8 10" key="1">
    <citation type="submission" date="2023-10" db="EMBL/GenBank/DDBJ databases">
        <title>Whole Genome based description of the genera Actinobaculum and Actinotignum reveals a complex phylogenetic relationship within the species included in the genus Actinotignum.</title>
        <authorList>
            <person name="Jensen C.S."/>
            <person name="Dargis R."/>
            <person name="Kemp M."/>
            <person name="Christensen J.J."/>
        </authorList>
    </citation>
    <scope>NUCLEOTIDE SEQUENCE</scope>
    <source>
        <strain evidence="9 10">SLA_B089</strain>
        <strain evidence="8">SLA_B245</strain>
    </source>
</reference>
<organism evidence="8 11">
    <name type="scientific">Actinotignum timonense</name>
    <dbReference type="NCBI Taxonomy" id="1870995"/>
    <lineage>
        <taxon>Bacteria</taxon>
        <taxon>Bacillati</taxon>
        <taxon>Actinomycetota</taxon>
        <taxon>Actinomycetes</taxon>
        <taxon>Actinomycetales</taxon>
        <taxon>Actinomycetaceae</taxon>
        <taxon>Actinotignum</taxon>
    </lineage>
</organism>
<evidence type="ECO:0000313" key="8">
    <source>
        <dbReference type="EMBL" id="MDY5139806.1"/>
    </source>
</evidence>
<evidence type="ECO:0000313" key="11">
    <source>
        <dbReference type="Proteomes" id="UP001288320"/>
    </source>
</evidence>
<evidence type="ECO:0000313" key="10">
    <source>
        <dbReference type="Proteomes" id="UP001284901"/>
    </source>
</evidence>